<dbReference type="AlphaFoldDB" id="A0A3M7PQ07"/>
<dbReference type="SMART" id="SM00326">
    <property type="entry name" value="SH3"/>
    <property type="match status" value="1"/>
</dbReference>
<dbReference type="GO" id="GO:0005886">
    <property type="term" value="C:plasma membrane"/>
    <property type="evidence" value="ECO:0007669"/>
    <property type="project" value="TreeGrafter"/>
</dbReference>
<keyword evidence="1 4" id="KW-0728">SH3 domain</keyword>
<evidence type="ECO:0000256" key="1">
    <source>
        <dbReference type="ARBA" id="ARBA00022443"/>
    </source>
</evidence>
<evidence type="ECO:0000256" key="3">
    <source>
        <dbReference type="ARBA" id="ARBA00022737"/>
    </source>
</evidence>
<dbReference type="GO" id="GO:0016477">
    <property type="term" value="P:cell migration"/>
    <property type="evidence" value="ECO:0007669"/>
    <property type="project" value="TreeGrafter"/>
</dbReference>
<feature type="compositionally biased region" description="Low complexity" evidence="5">
    <location>
        <begin position="330"/>
        <end position="358"/>
    </location>
</feature>
<evidence type="ECO:0000259" key="6">
    <source>
        <dbReference type="PROSITE" id="PS50002"/>
    </source>
</evidence>
<reference evidence="7 8" key="1">
    <citation type="journal article" date="2018" name="Sci. Rep.">
        <title>Genomic signatures of local adaptation to the degree of environmental predictability in rotifers.</title>
        <authorList>
            <person name="Franch-Gras L."/>
            <person name="Hahn C."/>
            <person name="Garcia-Roger E.M."/>
            <person name="Carmona M.J."/>
            <person name="Serra M."/>
            <person name="Gomez A."/>
        </authorList>
    </citation>
    <scope>NUCLEOTIDE SEQUENCE [LARGE SCALE GENOMIC DNA]</scope>
    <source>
        <strain evidence="7">HYR1</strain>
    </source>
</reference>
<dbReference type="InterPro" id="IPR003134">
    <property type="entry name" value="Hs1_Cortactin"/>
</dbReference>
<gene>
    <name evidence="7" type="ORF">BpHYR1_019323</name>
</gene>
<dbReference type="EMBL" id="REGN01009576">
    <property type="protein sequence ID" value="RNA00871.1"/>
    <property type="molecule type" value="Genomic_DNA"/>
</dbReference>
<evidence type="ECO:0000313" key="8">
    <source>
        <dbReference type="Proteomes" id="UP000276133"/>
    </source>
</evidence>
<organism evidence="7 8">
    <name type="scientific">Brachionus plicatilis</name>
    <name type="common">Marine rotifer</name>
    <name type="synonym">Brachionus muelleri</name>
    <dbReference type="NCBI Taxonomy" id="10195"/>
    <lineage>
        <taxon>Eukaryota</taxon>
        <taxon>Metazoa</taxon>
        <taxon>Spiralia</taxon>
        <taxon>Gnathifera</taxon>
        <taxon>Rotifera</taxon>
        <taxon>Eurotatoria</taxon>
        <taxon>Monogononta</taxon>
        <taxon>Pseudotrocha</taxon>
        <taxon>Ploima</taxon>
        <taxon>Brachionidae</taxon>
        <taxon>Brachionus</taxon>
    </lineage>
</organism>
<dbReference type="Pfam" id="PF02218">
    <property type="entry name" value="HS1_rep"/>
    <property type="match status" value="3"/>
</dbReference>
<feature type="domain" description="SH3" evidence="6">
    <location>
        <begin position="413"/>
        <end position="472"/>
    </location>
</feature>
<dbReference type="PRINTS" id="PR00452">
    <property type="entry name" value="SH3DOMAIN"/>
</dbReference>
<dbReference type="GO" id="GO:0051015">
    <property type="term" value="F:actin filament binding"/>
    <property type="evidence" value="ECO:0007669"/>
    <property type="project" value="TreeGrafter"/>
</dbReference>
<dbReference type="Pfam" id="PF00018">
    <property type="entry name" value="SH3_1"/>
    <property type="match status" value="1"/>
</dbReference>
<feature type="compositionally biased region" description="Basic and acidic residues" evidence="5">
    <location>
        <begin position="235"/>
        <end position="276"/>
    </location>
</feature>
<proteinExistence type="predicted"/>
<dbReference type="GO" id="GO:0005884">
    <property type="term" value="C:actin filament"/>
    <property type="evidence" value="ECO:0007669"/>
    <property type="project" value="TreeGrafter"/>
</dbReference>
<keyword evidence="8" id="KW-1185">Reference proteome</keyword>
<comment type="caution">
    <text evidence="7">The sequence shown here is derived from an EMBL/GenBank/DDBJ whole genome shotgun (WGS) entry which is preliminary data.</text>
</comment>
<evidence type="ECO:0000256" key="2">
    <source>
        <dbReference type="ARBA" id="ARBA00022553"/>
    </source>
</evidence>
<dbReference type="OrthoDB" id="5971719at2759"/>
<dbReference type="GO" id="GO:0030864">
    <property type="term" value="C:cortical actin cytoskeleton"/>
    <property type="evidence" value="ECO:0007669"/>
    <property type="project" value="TreeGrafter"/>
</dbReference>
<dbReference type="InterPro" id="IPR001452">
    <property type="entry name" value="SH3_domain"/>
</dbReference>
<feature type="compositionally biased region" description="Polar residues" evidence="5">
    <location>
        <begin position="303"/>
        <end position="314"/>
    </location>
</feature>
<dbReference type="STRING" id="10195.A0A3M7PQ07"/>
<dbReference type="GO" id="GO:0030833">
    <property type="term" value="P:regulation of actin filament polymerization"/>
    <property type="evidence" value="ECO:0007669"/>
    <property type="project" value="TreeGrafter"/>
</dbReference>
<dbReference type="PANTHER" id="PTHR10829">
    <property type="entry name" value="CORTACTIN AND DREBRIN"/>
    <property type="match status" value="1"/>
</dbReference>
<dbReference type="Gene3D" id="2.30.30.40">
    <property type="entry name" value="SH3 Domains"/>
    <property type="match status" value="1"/>
</dbReference>
<protein>
    <submittedName>
        <fullName evidence="7">Src substrate cortactin isoform X4</fullName>
    </submittedName>
</protein>
<dbReference type="PANTHER" id="PTHR10829:SF23">
    <property type="entry name" value="CORTACTIN, ISOFORM A"/>
    <property type="match status" value="1"/>
</dbReference>
<dbReference type="PROSITE" id="PS51090">
    <property type="entry name" value="CORTACTIN"/>
    <property type="match status" value="3"/>
</dbReference>
<dbReference type="GO" id="GO:0030427">
    <property type="term" value="C:site of polarized growth"/>
    <property type="evidence" value="ECO:0007669"/>
    <property type="project" value="TreeGrafter"/>
</dbReference>
<keyword evidence="3" id="KW-0677">Repeat</keyword>
<dbReference type="PROSITE" id="PS50002">
    <property type="entry name" value="SH3"/>
    <property type="match status" value="1"/>
</dbReference>
<evidence type="ECO:0000256" key="4">
    <source>
        <dbReference type="PROSITE-ProRule" id="PRU00192"/>
    </source>
</evidence>
<name>A0A3M7PQ07_BRAPC</name>
<dbReference type="Proteomes" id="UP000276133">
    <property type="component" value="Unassembled WGS sequence"/>
</dbReference>
<dbReference type="SUPFAM" id="SSF50044">
    <property type="entry name" value="SH3-domain"/>
    <property type="match status" value="1"/>
</dbReference>
<feature type="region of interest" description="Disordered" evidence="5">
    <location>
        <begin position="235"/>
        <end position="361"/>
    </location>
</feature>
<evidence type="ECO:0000313" key="7">
    <source>
        <dbReference type="EMBL" id="RNA00871.1"/>
    </source>
</evidence>
<keyword evidence="2" id="KW-0597">Phosphoprotein</keyword>
<evidence type="ECO:0000256" key="5">
    <source>
        <dbReference type="SAM" id="MobiDB-lite"/>
    </source>
</evidence>
<dbReference type="FunFam" id="2.30.30.40:FF:000046">
    <property type="entry name" value="Drebrin-like protein isoform B"/>
    <property type="match status" value="1"/>
</dbReference>
<dbReference type="InterPro" id="IPR036028">
    <property type="entry name" value="SH3-like_dom_sf"/>
</dbReference>
<accession>A0A3M7PQ07</accession>
<sequence length="472" mass="52450">MWKATLSQSNSLMKQIMAEQTNDPDEWDTDPDFVNNISEKEQRWGSKTVEGSGRQAFVDLEQLRTNVVKKSETNHTARNFSAGYGGKFGLQEDRVDKSAVGYEYQAKSEKHSSQVDYAKGFGGKYGVAKDRVDRSAVGFEYQEKSEKHSSQVDYAKGFGGKYGLAQDRVDKSAVGFDHVEKLSKHSSQVDYSKGFGGRYGVQSGGDASAARFNEPPEPVGTRYEKAKMDAKADIKGLRSRFENSNSDESKRRAEQIRRQRLENDKMEKELEKKRTVNENAVESEMDNNIKPSNQVEKRPAFKTVTNSPFKTNNALPKVNSDPVIAEPVKVNTSQEVNSSSVSPSLSSNSNQNSSPVNTAVIPQPPAFLCQQNESDEDEWGESAEPVQIRPTYAADAAVLSSAYAEQPVHVSNGTGLRARALYDYQASANDEISFDPDDEITDIVQVDEGWWQGFCKGMFGLFPANYVELIQQ</sequence>
<feature type="region of interest" description="Disordered" evidence="5">
    <location>
        <begin position="203"/>
        <end position="223"/>
    </location>
</feature>